<dbReference type="AlphaFoldDB" id="A0A1T4TGF7"/>
<evidence type="ECO:0000313" key="1">
    <source>
        <dbReference type="EMBL" id="SKA39512.1"/>
    </source>
</evidence>
<protein>
    <submittedName>
        <fullName evidence="1">Uncharacterized protein</fullName>
    </submittedName>
</protein>
<evidence type="ECO:0000313" key="2">
    <source>
        <dbReference type="Proteomes" id="UP000190637"/>
    </source>
</evidence>
<sequence>MRRPCLPGHAVARDLSRQSGVLVWHGETSGGYLALAGHELLTAATAEEMRMKLAARGLLHARQAPSPRPVERRLPLGTSAAYPTAVTGASGGTWERGGMSRWLPRA</sequence>
<name>A0A1T4TGF7_9ACTN</name>
<gene>
    <name evidence="1" type="ORF">SAMN02745673_04988</name>
</gene>
<dbReference type="STRING" id="1122192.SAMN02745673_04988"/>
<dbReference type="EMBL" id="FUWS01000024">
    <property type="protein sequence ID" value="SKA39512.1"/>
    <property type="molecule type" value="Genomic_DNA"/>
</dbReference>
<keyword evidence="2" id="KW-1185">Reference proteome</keyword>
<dbReference type="RefSeq" id="WP_078764197.1">
    <property type="nucleotide sequence ID" value="NZ_FUWS01000024.1"/>
</dbReference>
<reference evidence="1 2" key="1">
    <citation type="submission" date="2017-02" db="EMBL/GenBank/DDBJ databases">
        <authorList>
            <person name="Peterson S.W."/>
        </authorList>
    </citation>
    <scope>NUCLEOTIDE SEQUENCE [LARGE SCALE GENOMIC DNA]</scope>
    <source>
        <strain evidence="1 2">DSM 45154</strain>
    </source>
</reference>
<proteinExistence type="predicted"/>
<organism evidence="1 2">
    <name type="scientific">Marinactinospora thermotolerans DSM 45154</name>
    <dbReference type="NCBI Taxonomy" id="1122192"/>
    <lineage>
        <taxon>Bacteria</taxon>
        <taxon>Bacillati</taxon>
        <taxon>Actinomycetota</taxon>
        <taxon>Actinomycetes</taxon>
        <taxon>Streptosporangiales</taxon>
        <taxon>Nocardiopsidaceae</taxon>
        <taxon>Marinactinospora</taxon>
    </lineage>
</organism>
<dbReference type="Proteomes" id="UP000190637">
    <property type="component" value="Unassembled WGS sequence"/>
</dbReference>
<accession>A0A1T4TGF7</accession>